<dbReference type="PROSITE" id="PS51257">
    <property type="entry name" value="PROKAR_LIPOPROTEIN"/>
    <property type="match status" value="1"/>
</dbReference>
<dbReference type="Proteomes" id="UP000050454">
    <property type="component" value="Unassembled WGS sequence"/>
</dbReference>
<dbReference type="EMBL" id="LGTQ01000015">
    <property type="protein sequence ID" value="KPM46759.1"/>
    <property type="molecule type" value="Genomic_DNA"/>
</dbReference>
<organism evidence="2 3">
    <name type="scientific">Jiulongibacter sediminis</name>
    <dbReference type="NCBI Taxonomy" id="1605367"/>
    <lineage>
        <taxon>Bacteria</taxon>
        <taxon>Pseudomonadati</taxon>
        <taxon>Bacteroidota</taxon>
        <taxon>Cytophagia</taxon>
        <taxon>Cytophagales</taxon>
        <taxon>Leadbetterellaceae</taxon>
        <taxon>Jiulongibacter</taxon>
    </lineage>
</organism>
<dbReference type="InterPro" id="IPR001466">
    <property type="entry name" value="Beta-lactam-related"/>
</dbReference>
<sequence>MMKNILLVFLFFNGLMACQPEIDLETNSLEELQQKIQGEAERNGLSSVAYSLVRNEEILISSAWGFADKENKVPATDQTRYLLASVSKTITAVAIMQLVEQKRIHLDDDIMAYLPFPLRNPKFPDSKITYRMLLSHMSSISDRYQSGLDLYCYGTDCPMTLETFFEETFTENGLYYSKNNFSNIEPGTAEDYSNLGSALLGYLVQRITQMPFDEYCKQHIFEVLSMSKTEWRLAKTPLNELAIPYSSETNRANPHYTFPDYPNGGLRSSLHDLSIFLRAIIQDGTFQGHQILSASSMAEMKKFQFGSTEQCLSFYYETINGKKYLGHSGGEMGVTTEMYFDRDTGLGVVLLCNDEDADLENIMALLFHYGEK</sequence>
<protein>
    <recommendedName>
        <fullName evidence="1">Beta-lactamase-related domain-containing protein</fullName>
    </recommendedName>
</protein>
<dbReference type="InterPro" id="IPR012338">
    <property type="entry name" value="Beta-lactam/transpept-like"/>
</dbReference>
<gene>
    <name evidence="2" type="ORF">AFM12_18545</name>
</gene>
<comment type="caution">
    <text evidence="2">The sequence shown here is derived from an EMBL/GenBank/DDBJ whole genome shotgun (WGS) entry which is preliminary data.</text>
</comment>
<feature type="domain" description="Beta-lactamase-related" evidence="1">
    <location>
        <begin position="33"/>
        <end position="356"/>
    </location>
</feature>
<proteinExistence type="predicted"/>
<dbReference type="InterPro" id="IPR050491">
    <property type="entry name" value="AmpC-like"/>
</dbReference>
<dbReference type="PANTHER" id="PTHR46825:SF9">
    <property type="entry name" value="BETA-LACTAMASE-RELATED DOMAIN-CONTAINING PROTEIN"/>
    <property type="match status" value="1"/>
</dbReference>
<dbReference type="SUPFAM" id="SSF56601">
    <property type="entry name" value="beta-lactamase/transpeptidase-like"/>
    <property type="match status" value="1"/>
</dbReference>
<dbReference type="Pfam" id="PF00144">
    <property type="entry name" value="Beta-lactamase"/>
    <property type="match status" value="1"/>
</dbReference>
<dbReference type="Gene3D" id="3.40.710.10">
    <property type="entry name" value="DD-peptidase/beta-lactamase superfamily"/>
    <property type="match status" value="1"/>
</dbReference>
<evidence type="ECO:0000313" key="2">
    <source>
        <dbReference type="EMBL" id="KPM46759.1"/>
    </source>
</evidence>
<dbReference type="OrthoDB" id="846150at2"/>
<evidence type="ECO:0000259" key="1">
    <source>
        <dbReference type="Pfam" id="PF00144"/>
    </source>
</evidence>
<evidence type="ECO:0000313" key="3">
    <source>
        <dbReference type="Proteomes" id="UP000050454"/>
    </source>
</evidence>
<accession>A0A0P7BYV7</accession>
<dbReference type="PANTHER" id="PTHR46825">
    <property type="entry name" value="D-ALANYL-D-ALANINE-CARBOXYPEPTIDASE/ENDOPEPTIDASE AMPH"/>
    <property type="match status" value="1"/>
</dbReference>
<dbReference type="STRING" id="1605367.AFM12_18545"/>
<keyword evidence="3" id="KW-1185">Reference proteome</keyword>
<name>A0A0P7BYV7_9BACT</name>
<dbReference type="RefSeq" id="WP_055151641.1">
    <property type="nucleotide sequence ID" value="NZ_JXSZ01000015.1"/>
</dbReference>
<reference evidence="2 3" key="1">
    <citation type="submission" date="2015-07" db="EMBL/GenBank/DDBJ databases">
        <title>The draft genome sequence of Leadbetterella sp. JN14-9.</title>
        <authorList>
            <person name="Liu Y."/>
            <person name="Du J."/>
            <person name="Shao Z."/>
        </authorList>
    </citation>
    <scope>NUCLEOTIDE SEQUENCE [LARGE SCALE GENOMIC DNA]</scope>
    <source>
        <strain evidence="2 3">JN14-9</strain>
    </source>
</reference>
<dbReference type="AlphaFoldDB" id="A0A0P7BYV7"/>